<organism evidence="2 3">
    <name type="scientific">Solibacillus kalamii</name>
    <dbReference type="NCBI Taxonomy" id="1748298"/>
    <lineage>
        <taxon>Bacteria</taxon>
        <taxon>Bacillati</taxon>
        <taxon>Bacillota</taxon>
        <taxon>Bacilli</taxon>
        <taxon>Bacillales</taxon>
        <taxon>Caryophanaceae</taxon>
        <taxon>Solibacillus</taxon>
    </lineage>
</organism>
<feature type="transmembrane region" description="Helical" evidence="1">
    <location>
        <begin position="38"/>
        <end position="62"/>
    </location>
</feature>
<evidence type="ECO:0000313" key="3">
    <source>
        <dbReference type="Proteomes" id="UP000196594"/>
    </source>
</evidence>
<accession>A0ABX3ZKC8</accession>
<comment type="caution">
    <text evidence="2">The sequence shown here is derived from an EMBL/GenBank/DDBJ whole genome shotgun (WGS) entry which is preliminary data.</text>
</comment>
<keyword evidence="1" id="KW-1133">Transmembrane helix</keyword>
<dbReference type="EMBL" id="NHNT01000002">
    <property type="protein sequence ID" value="OUZ40192.1"/>
    <property type="molecule type" value="Genomic_DNA"/>
</dbReference>
<proteinExistence type="predicted"/>
<name>A0ABX3ZKC8_9BACL</name>
<keyword evidence="1" id="KW-0812">Transmembrane</keyword>
<evidence type="ECO:0000256" key="1">
    <source>
        <dbReference type="SAM" id="Phobius"/>
    </source>
</evidence>
<protein>
    <submittedName>
        <fullName evidence="2">Phosphate starvation-inducible protein PhoH</fullName>
    </submittedName>
</protein>
<evidence type="ECO:0000313" key="2">
    <source>
        <dbReference type="EMBL" id="OUZ40192.1"/>
    </source>
</evidence>
<keyword evidence="1" id="KW-0472">Membrane</keyword>
<sequence length="66" mass="7281">MDALSGLAIGLIIIGFLVCAFKMRSLKDKIHDSSATRVIIGWIIGTAAWGVLSIFLVVWWLIPRLL</sequence>
<feature type="transmembrane region" description="Helical" evidence="1">
    <location>
        <begin position="6"/>
        <end position="26"/>
    </location>
</feature>
<dbReference type="RefSeq" id="WP_087616456.1">
    <property type="nucleotide sequence ID" value="NZ_JAFBEY010000001.1"/>
</dbReference>
<keyword evidence="3" id="KW-1185">Reference proteome</keyword>
<dbReference type="Proteomes" id="UP000196594">
    <property type="component" value="Unassembled WGS sequence"/>
</dbReference>
<reference evidence="2 3" key="1">
    <citation type="journal article" date="2017" name="Int. J. Syst. Evol. Microbiol.">
        <title>Solibacillus kalamii sp. nov., isolated from a high-efficiency particulate arrestance filter system used in the International Space Station.</title>
        <authorList>
            <person name="Checinska Sielaff A."/>
            <person name="Kumar R.M."/>
            <person name="Pal D."/>
            <person name="Mayilraj S."/>
            <person name="Venkateswaran K."/>
        </authorList>
    </citation>
    <scope>NUCLEOTIDE SEQUENCE [LARGE SCALE GENOMIC DNA]</scope>
    <source>
        <strain evidence="2 3">ISSFR-015</strain>
    </source>
</reference>
<gene>
    <name evidence="2" type="ORF">CBM15_06665</name>
</gene>